<evidence type="ECO:0000313" key="5">
    <source>
        <dbReference type="Proteomes" id="UP000622648"/>
    </source>
</evidence>
<name>A0A4R2HQ71_9SPHI</name>
<proteinExistence type="predicted"/>
<dbReference type="EMBL" id="SLWO01000001">
    <property type="protein sequence ID" value="TCO30861.1"/>
    <property type="molecule type" value="Genomic_DNA"/>
</dbReference>
<dbReference type="Proteomes" id="UP000295684">
    <property type="component" value="Unassembled WGS sequence"/>
</dbReference>
<feature type="region of interest" description="Disordered" evidence="1">
    <location>
        <begin position="21"/>
        <end position="43"/>
    </location>
</feature>
<reference evidence="3 4" key="3">
    <citation type="submission" date="2019-03" db="EMBL/GenBank/DDBJ databases">
        <title>Genomic Encyclopedia of Type Strains, Phase IV (KMG-IV): sequencing the most valuable type-strain genomes for metagenomic binning, comparative biology and taxonomic classification.</title>
        <authorList>
            <person name="Goeker M."/>
        </authorList>
    </citation>
    <scope>NUCLEOTIDE SEQUENCE [LARGE SCALE GENOMIC DNA]</scope>
    <source>
        <strain evidence="3 4">DSM 103236</strain>
    </source>
</reference>
<evidence type="ECO:0000256" key="1">
    <source>
        <dbReference type="SAM" id="MobiDB-lite"/>
    </source>
</evidence>
<keyword evidence="5" id="KW-1185">Reference proteome</keyword>
<organism evidence="3 4">
    <name type="scientific">Pedobacter psychrotolerans</name>
    <dbReference type="NCBI Taxonomy" id="1843235"/>
    <lineage>
        <taxon>Bacteria</taxon>
        <taxon>Pseudomonadati</taxon>
        <taxon>Bacteroidota</taxon>
        <taxon>Sphingobacteriia</taxon>
        <taxon>Sphingobacteriales</taxon>
        <taxon>Sphingobacteriaceae</taxon>
        <taxon>Pedobacter</taxon>
    </lineage>
</organism>
<protein>
    <recommendedName>
        <fullName evidence="6">Lipoprotein</fullName>
    </recommendedName>
</protein>
<dbReference type="EMBL" id="BMJO01000001">
    <property type="protein sequence ID" value="GGE43944.1"/>
    <property type="molecule type" value="Genomic_DNA"/>
</dbReference>
<evidence type="ECO:0000313" key="3">
    <source>
        <dbReference type="EMBL" id="TCO30861.1"/>
    </source>
</evidence>
<dbReference type="PROSITE" id="PS51257">
    <property type="entry name" value="PROKAR_LIPOPROTEIN"/>
    <property type="match status" value="1"/>
</dbReference>
<evidence type="ECO:0008006" key="6">
    <source>
        <dbReference type="Google" id="ProtNLM"/>
    </source>
</evidence>
<reference evidence="2" key="1">
    <citation type="journal article" date="2014" name="Int. J. Syst. Evol. Microbiol.">
        <title>Complete genome of a new Firmicutes species belonging to the dominant human colonic microbiota ('Ruminococcus bicirculans') reveals two chromosomes and a selective capacity to utilize plant glucans.</title>
        <authorList>
            <consortium name="NISC Comparative Sequencing Program"/>
            <person name="Wegmann U."/>
            <person name="Louis P."/>
            <person name="Goesmann A."/>
            <person name="Henrissat B."/>
            <person name="Duncan S.H."/>
            <person name="Flint H.J."/>
        </authorList>
    </citation>
    <scope>NUCLEOTIDE SEQUENCE</scope>
    <source>
        <strain evidence="2">CGMCC 1.15644</strain>
    </source>
</reference>
<reference evidence="5" key="2">
    <citation type="journal article" date="2019" name="Int. J. Syst. Evol. Microbiol.">
        <title>The Global Catalogue of Microorganisms (GCM) 10K type strain sequencing project: providing services to taxonomists for standard genome sequencing and annotation.</title>
        <authorList>
            <consortium name="The Broad Institute Genomics Platform"/>
            <consortium name="The Broad Institute Genome Sequencing Center for Infectious Disease"/>
            <person name="Wu L."/>
            <person name="Ma J."/>
        </authorList>
    </citation>
    <scope>NUCLEOTIDE SEQUENCE [LARGE SCALE GENOMIC DNA]</scope>
    <source>
        <strain evidence="5">CGMCC 1.15644</strain>
    </source>
</reference>
<sequence length="208" mass="23152">MKKVFILIAISLSLAACNSKQKKDSSNDEQDTSLTSTEQNQQKSPIVAGDSIVWAKVPELKNIGTFPFFTPTGELVMADAKDGSSEIFDDVVFNNYIGSGIYPTKGKLGILAFEDHQGKPFNKLLFDDTFDEWIEKSGAPMIYEGTFPSNEEAKKKLHENLFNGKKRTLGLADDEPFAMYVFKNEGKKYVINVQSNSAQGKVFVMELK</sequence>
<dbReference type="OrthoDB" id="9792021at2"/>
<dbReference type="RefSeq" id="WP_132529045.1">
    <property type="nucleotide sequence ID" value="NZ_BMJO01000001.1"/>
</dbReference>
<gene>
    <name evidence="3" type="ORF">EV200_101300</name>
    <name evidence="2" type="ORF">GCM10011413_07490</name>
</gene>
<accession>A0A4R2HQ71</accession>
<evidence type="ECO:0000313" key="4">
    <source>
        <dbReference type="Proteomes" id="UP000295684"/>
    </source>
</evidence>
<comment type="caution">
    <text evidence="3">The sequence shown here is derived from an EMBL/GenBank/DDBJ whole genome shotgun (WGS) entry which is preliminary data.</text>
</comment>
<reference evidence="2" key="4">
    <citation type="submission" date="2024-05" db="EMBL/GenBank/DDBJ databases">
        <authorList>
            <person name="Sun Q."/>
            <person name="Zhou Y."/>
        </authorList>
    </citation>
    <scope>NUCLEOTIDE SEQUENCE</scope>
    <source>
        <strain evidence="2">CGMCC 1.15644</strain>
    </source>
</reference>
<feature type="compositionally biased region" description="Polar residues" evidence="1">
    <location>
        <begin position="32"/>
        <end position="43"/>
    </location>
</feature>
<dbReference type="AlphaFoldDB" id="A0A4R2HQ71"/>
<dbReference type="Proteomes" id="UP000622648">
    <property type="component" value="Unassembled WGS sequence"/>
</dbReference>
<evidence type="ECO:0000313" key="2">
    <source>
        <dbReference type="EMBL" id="GGE43944.1"/>
    </source>
</evidence>